<proteinExistence type="inferred from homology"/>
<dbReference type="Pfam" id="PF17953">
    <property type="entry name" value="Csm4_C"/>
    <property type="match status" value="1"/>
</dbReference>
<dbReference type="Proteomes" id="UP000078532">
    <property type="component" value="Unassembled WGS sequence"/>
</dbReference>
<feature type="domain" description="Csm4 C-terminal" evidence="6">
    <location>
        <begin position="232"/>
        <end position="321"/>
    </location>
</feature>
<evidence type="ECO:0000256" key="3">
    <source>
        <dbReference type="ARBA" id="ARBA00022884"/>
    </source>
</evidence>
<evidence type="ECO:0000259" key="6">
    <source>
        <dbReference type="Pfam" id="PF17953"/>
    </source>
</evidence>
<comment type="similarity">
    <text evidence="1">Belongs to the CRISPR-associated Csm4 family.</text>
</comment>
<comment type="caution">
    <text evidence="7">The sequence shown here is derived from an EMBL/GenBank/DDBJ whole genome shotgun (WGS) entry which is preliminary data.</text>
</comment>
<keyword evidence="4" id="KW-0051">Antiviral defense</keyword>
<keyword evidence="8" id="KW-1185">Reference proteome</keyword>
<dbReference type="InterPro" id="IPR005510">
    <property type="entry name" value="Csm4"/>
</dbReference>
<evidence type="ECO:0000256" key="1">
    <source>
        <dbReference type="ARBA" id="ARBA00005772"/>
    </source>
</evidence>
<dbReference type="GO" id="GO:0051607">
    <property type="term" value="P:defense response to virus"/>
    <property type="evidence" value="ECO:0007669"/>
    <property type="project" value="UniProtKB-KW"/>
</dbReference>
<dbReference type="InterPro" id="IPR005537">
    <property type="entry name" value="RAMP_III_fam"/>
</dbReference>
<evidence type="ECO:0000313" key="7">
    <source>
        <dbReference type="EMBL" id="OAT80408.1"/>
    </source>
</evidence>
<protein>
    <recommendedName>
        <fullName evidence="2">CRISPR system Cms protein Csm4</fullName>
    </recommendedName>
</protein>
<evidence type="ECO:0000313" key="8">
    <source>
        <dbReference type="Proteomes" id="UP000078532"/>
    </source>
</evidence>
<feature type="domain" description="CRISPR type III-associated protein" evidence="5">
    <location>
        <begin position="7"/>
        <end position="210"/>
    </location>
</feature>
<dbReference type="AlphaFoldDB" id="A0A1B7LCH0"/>
<dbReference type="GO" id="GO:0003723">
    <property type="term" value="F:RNA binding"/>
    <property type="evidence" value="ECO:0007669"/>
    <property type="project" value="UniProtKB-KW"/>
</dbReference>
<evidence type="ECO:0000256" key="2">
    <source>
        <dbReference type="ARBA" id="ARBA00016109"/>
    </source>
</evidence>
<dbReference type="OrthoDB" id="9790529at2"/>
<dbReference type="NCBIfam" id="TIGR01903">
    <property type="entry name" value="cas5_csm4"/>
    <property type="match status" value="1"/>
</dbReference>
<sequence length="330" mass="35913">MERFIVKLRFISPLHLGGAGIGMETAEKFVRSDTLFSALCHALANVYGREDAAEMLAGFGAGKPPFKISSAFPFKGETFFLPRPLVPPVTMQETADMAAHKELNRLSFVSLDVFRPWVRGEAVGMDPLPAMKERLAAAAVYHRVPRVQLDRVSCASGLFHAGLTVFGREAGLYCLLELTDEGWRTGLENAFTWLGESGLGGMRGLGCGRFVPEWGRPGAEWRGLWEPVSGGGAWCLLSLLHPAAPERKMPLREARYEIVTRGGWAASPFVPGQVRRKTCKMFAEGSVLPYQPAGCLVDVTPAGWAGSHPLYRYGYALAVPVEVKTQCAAG</sequence>
<dbReference type="EMBL" id="LYVF01000177">
    <property type="protein sequence ID" value="OAT80408.1"/>
    <property type="molecule type" value="Genomic_DNA"/>
</dbReference>
<keyword evidence="3" id="KW-0694">RNA-binding</keyword>
<name>A0A1B7LCH0_9FIRM</name>
<dbReference type="Pfam" id="PF03787">
    <property type="entry name" value="RAMPs"/>
    <property type="match status" value="1"/>
</dbReference>
<dbReference type="STRING" id="1838280.A6M21_00595"/>
<organism evidence="7 8">
    <name type="scientific">Desulfotomaculum copahuensis</name>
    <dbReference type="NCBI Taxonomy" id="1838280"/>
    <lineage>
        <taxon>Bacteria</taxon>
        <taxon>Bacillati</taxon>
        <taxon>Bacillota</taxon>
        <taxon>Clostridia</taxon>
        <taxon>Eubacteriales</taxon>
        <taxon>Desulfotomaculaceae</taxon>
        <taxon>Desulfotomaculum</taxon>
    </lineage>
</organism>
<evidence type="ECO:0000256" key="4">
    <source>
        <dbReference type="ARBA" id="ARBA00023118"/>
    </source>
</evidence>
<gene>
    <name evidence="7" type="ORF">A6M21_00595</name>
</gene>
<accession>A0A1B7LCH0</accession>
<dbReference type="RefSeq" id="WP_066669708.1">
    <property type="nucleotide sequence ID" value="NZ_LYVF01000177.1"/>
</dbReference>
<evidence type="ECO:0000259" key="5">
    <source>
        <dbReference type="Pfam" id="PF03787"/>
    </source>
</evidence>
<dbReference type="InterPro" id="IPR040932">
    <property type="entry name" value="Csm4_C"/>
</dbReference>
<reference evidence="7 8" key="1">
    <citation type="submission" date="2016-04" db="EMBL/GenBank/DDBJ databases">
        <authorList>
            <person name="Evans L.H."/>
            <person name="Alamgir A."/>
            <person name="Owens N."/>
            <person name="Weber N.D."/>
            <person name="Virtaneva K."/>
            <person name="Barbian K."/>
            <person name="Babar A."/>
            <person name="Rosenke K."/>
        </authorList>
    </citation>
    <scope>NUCLEOTIDE SEQUENCE [LARGE SCALE GENOMIC DNA]</scope>
    <source>
        <strain evidence="7 8">LMa1</strain>
    </source>
</reference>